<evidence type="ECO:0000313" key="2">
    <source>
        <dbReference type="Proteomes" id="UP000054937"/>
    </source>
</evidence>
<sequence length="116" mass="13689">MFGGLYNTAIVEKLKPTHYGDFYVPDYIHNNFNDLASSIVILFELVVINNWPVNGIKVAGKARFKEILLLFNKQIIKFYKKKIKIYKIKLINQNQYLLPNNQPNMIKQLKMIWIND</sequence>
<gene>
    <name evidence="1" type="ORF">PPERSA_09552</name>
</gene>
<dbReference type="EMBL" id="LDAU01000180">
    <property type="protein sequence ID" value="KRX00946.1"/>
    <property type="molecule type" value="Genomic_DNA"/>
</dbReference>
<proteinExistence type="predicted"/>
<dbReference type="Proteomes" id="UP000054937">
    <property type="component" value="Unassembled WGS sequence"/>
</dbReference>
<dbReference type="AlphaFoldDB" id="A0A0V0QFG6"/>
<comment type="caution">
    <text evidence="1">The sequence shown here is derived from an EMBL/GenBank/DDBJ whole genome shotgun (WGS) entry which is preliminary data.</text>
</comment>
<evidence type="ECO:0000313" key="1">
    <source>
        <dbReference type="EMBL" id="KRX00946.1"/>
    </source>
</evidence>
<reference evidence="1 2" key="1">
    <citation type="journal article" date="2015" name="Sci. Rep.">
        <title>Genome of the facultative scuticociliatosis pathogen Pseudocohnilembus persalinus provides insight into its virulence through horizontal gene transfer.</title>
        <authorList>
            <person name="Xiong J."/>
            <person name="Wang G."/>
            <person name="Cheng J."/>
            <person name="Tian M."/>
            <person name="Pan X."/>
            <person name="Warren A."/>
            <person name="Jiang C."/>
            <person name="Yuan D."/>
            <person name="Miao W."/>
        </authorList>
    </citation>
    <scope>NUCLEOTIDE SEQUENCE [LARGE SCALE GENOMIC DNA]</scope>
    <source>
        <strain evidence="1">36N120E</strain>
    </source>
</reference>
<accession>A0A0V0QFG6</accession>
<dbReference type="OrthoDB" id="312549at2759"/>
<protein>
    <submittedName>
        <fullName evidence="1">Uncharacterized protein</fullName>
    </submittedName>
</protein>
<keyword evidence="2" id="KW-1185">Reference proteome</keyword>
<dbReference type="InParanoid" id="A0A0V0QFG6"/>
<organism evidence="1 2">
    <name type="scientific">Pseudocohnilembus persalinus</name>
    <name type="common">Ciliate</name>
    <dbReference type="NCBI Taxonomy" id="266149"/>
    <lineage>
        <taxon>Eukaryota</taxon>
        <taxon>Sar</taxon>
        <taxon>Alveolata</taxon>
        <taxon>Ciliophora</taxon>
        <taxon>Intramacronucleata</taxon>
        <taxon>Oligohymenophorea</taxon>
        <taxon>Scuticociliatia</taxon>
        <taxon>Philasterida</taxon>
        <taxon>Pseudocohnilembidae</taxon>
        <taxon>Pseudocohnilembus</taxon>
    </lineage>
</organism>
<name>A0A0V0QFG6_PSEPJ</name>